<dbReference type="Proteomes" id="UP000479114">
    <property type="component" value="Chromosome"/>
</dbReference>
<organism evidence="2 3">
    <name type="scientific">Paenibacillus rhizovicinus</name>
    <dbReference type="NCBI Taxonomy" id="2704463"/>
    <lineage>
        <taxon>Bacteria</taxon>
        <taxon>Bacillati</taxon>
        <taxon>Bacillota</taxon>
        <taxon>Bacilli</taxon>
        <taxon>Bacillales</taxon>
        <taxon>Paenibacillaceae</taxon>
        <taxon>Paenibacillus</taxon>
    </lineage>
</organism>
<dbReference type="KEGG" id="prz:GZH47_21290"/>
<reference evidence="2 3" key="1">
    <citation type="submission" date="2020-02" db="EMBL/GenBank/DDBJ databases">
        <title>Paenibacillus sp. nov., isolated from rhizosphere soil of tomato.</title>
        <authorList>
            <person name="Weon H.-Y."/>
            <person name="Lee S.A."/>
        </authorList>
    </citation>
    <scope>NUCLEOTIDE SEQUENCE [LARGE SCALE GENOMIC DNA]</scope>
    <source>
        <strain evidence="2 3">14171R-81</strain>
    </source>
</reference>
<dbReference type="InterPro" id="IPR024775">
    <property type="entry name" value="DinB-like"/>
</dbReference>
<feature type="domain" description="DinB-like" evidence="1">
    <location>
        <begin position="12"/>
        <end position="154"/>
    </location>
</feature>
<accession>A0A6C0P3N7</accession>
<name>A0A6C0P3N7_9BACL</name>
<dbReference type="InterPro" id="IPR034660">
    <property type="entry name" value="DinB/YfiT-like"/>
</dbReference>
<protein>
    <submittedName>
        <fullName evidence="2">DinB family protein</fullName>
    </submittedName>
</protein>
<gene>
    <name evidence="2" type="ORF">GZH47_21290</name>
</gene>
<evidence type="ECO:0000313" key="2">
    <source>
        <dbReference type="EMBL" id="QHW33087.1"/>
    </source>
</evidence>
<dbReference type="RefSeq" id="WP_162643057.1">
    <property type="nucleotide sequence ID" value="NZ_CP048286.1"/>
</dbReference>
<dbReference type="Gene3D" id="1.20.120.450">
    <property type="entry name" value="dinb family like domain"/>
    <property type="match status" value="1"/>
</dbReference>
<sequence>MYDFIEAFKKDLKSYPPDRLRRIAKQGGWSLGQLIDHLIAVADEYLSHVAFCAQSVEEQPAGKTEAGEDVYLRGAFPPIRIKLPDTPEFTPSNERSKEELLAGLDRIERDMLAWELQLEAINPSMKWQHGGFGWLNAREWFDLIGMHTRHHFRQKAELEALTA</sequence>
<dbReference type="EMBL" id="CP048286">
    <property type="protein sequence ID" value="QHW33087.1"/>
    <property type="molecule type" value="Genomic_DNA"/>
</dbReference>
<evidence type="ECO:0000259" key="1">
    <source>
        <dbReference type="Pfam" id="PF12867"/>
    </source>
</evidence>
<keyword evidence="3" id="KW-1185">Reference proteome</keyword>
<dbReference type="SUPFAM" id="SSF109854">
    <property type="entry name" value="DinB/YfiT-like putative metalloenzymes"/>
    <property type="match status" value="1"/>
</dbReference>
<dbReference type="AlphaFoldDB" id="A0A6C0P3N7"/>
<dbReference type="Pfam" id="PF12867">
    <property type="entry name" value="DinB_2"/>
    <property type="match status" value="1"/>
</dbReference>
<proteinExistence type="predicted"/>
<evidence type="ECO:0000313" key="3">
    <source>
        <dbReference type="Proteomes" id="UP000479114"/>
    </source>
</evidence>